<dbReference type="PANTHER" id="PTHR46237">
    <property type="entry name" value="CYTOCHROME B5 REDUCTASE 4 FAMILY MEMBER"/>
    <property type="match status" value="1"/>
</dbReference>
<dbReference type="Pfam" id="PF00175">
    <property type="entry name" value="NAD_binding_1"/>
    <property type="match status" value="1"/>
</dbReference>
<dbReference type="Gene3D" id="3.40.50.80">
    <property type="entry name" value="Nucleotide-binding domain of ferredoxin-NADP reductase (FNR) module"/>
    <property type="match status" value="1"/>
</dbReference>
<feature type="compositionally biased region" description="Basic and acidic residues" evidence="6">
    <location>
        <begin position="87"/>
        <end position="97"/>
    </location>
</feature>
<dbReference type="GO" id="GO:0020037">
    <property type="term" value="F:heme binding"/>
    <property type="evidence" value="ECO:0007669"/>
    <property type="project" value="InterPro"/>
</dbReference>
<feature type="domain" description="FAD-binding FR-type" evidence="8">
    <location>
        <begin position="424"/>
        <end position="530"/>
    </location>
</feature>
<dbReference type="InterPro" id="IPR039261">
    <property type="entry name" value="FNR_nucleotide-bd"/>
</dbReference>
<reference evidence="9" key="1">
    <citation type="submission" date="2021-12" db="EMBL/GenBank/DDBJ databases">
        <authorList>
            <person name="Martin H S."/>
        </authorList>
    </citation>
    <scope>NUCLEOTIDE SEQUENCE</scope>
</reference>
<dbReference type="SUPFAM" id="SSF63380">
    <property type="entry name" value="Riboflavin synthase domain-like"/>
    <property type="match status" value="1"/>
</dbReference>
<dbReference type="GO" id="GO:0005783">
    <property type="term" value="C:endoplasmic reticulum"/>
    <property type="evidence" value="ECO:0007669"/>
    <property type="project" value="TreeGrafter"/>
</dbReference>
<accession>A0A8J9V5S1</accession>
<feature type="non-terminal residue" evidence="9">
    <location>
        <position position="668"/>
    </location>
</feature>
<evidence type="ECO:0000256" key="5">
    <source>
        <dbReference type="ARBA" id="ARBA00023004"/>
    </source>
</evidence>
<organism evidence="9 10">
    <name type="scientific">Brenthis ino</name>
    <name type="common">lesser marbled fritillary</name>
    <dbReference type="NCBI Taxonomy" id="405034"/>
    <lineage>
        <taxon>Eukaryota</taxon>
        <taxon>Metazoa</taxon>
        <taxon>Ecdysozoa</taxon>
        <taxon>Arthropoda</taxon>
        <taxon>Hexapoda</taxon>
        <taxon>Insecta</taxon>
        <taxon>Pterygota</taxon>
        <taxon>Neoptera</taxon>
        <taxon>Endopterygota</taxon>
        <taxon>Lepidoptera</taxon>
        <taxon>Glossata</taxon>
        <taxon>Ditrysia</taxon>
        <taxon>Papilionoidea</taxon>
        <taxon>Nymphalidae</taxon>
        <taxon>Heliconiinae</taxon>
        <taxon>Argynnini</taxon>
        <taxon>Brenthis</taxon>
    </lineage>
</organism>
<dbReference type="Pfam" id="PF00173">
    <property type="entry name" value="Cyt-b5"/>
    <property type="match status" value="1"/>
</dbReference>
<name>A0A8J9V5S1_9NEOP</name>
<evidence type="ECO:0000259" key="7">
    <source>
        <dbReference type="PROSITE" id="PS50255"/>
    </source>
</evidence>
<dbReference type="Gene3D" id="3.10.120.10">
    <property type="entry name" value="Cytochrome b5-like heme/steroid binding domain"/>
    <property type="match status" value="1"/>
</dbReference>
<keyword evidence="5" id="KW-0408">Iron</keyword>
<dbReference type="PROSITE" id="PS51384">
    <property type="entry name" value="FAD_FR"/>
    <property type="match status" value="1"/>
</dbReference>
<keyword evidence="10" id="KW-1185">Reference proteome</keyword>
<evidence type="ECO:0000256" key="3">
    <source>
        <dbReference type="ARBA" id="ARBA00022723"/>
    </source>
</evidence>
<dbReference type="PRINTS" id="PR00406">
    <property type="entry name" value="CYTB5RDTASE"/>
</dbReference>
<dbReference type="GO" id="GO:0046872">
    <property type="term" value="F:metal ion binding"/>
    <property type="evidence" value="ECO:0007669"/>
    <property type="project" value="UniProtKB-KW"/>
</dbReference>
<dbReference type="Gene3D" id="2.40.30.10">
    <property type="entry name" value="Translation factors"/>
    <property type="match status" value="1"/>
</dbReference>
<evidence type="ECO:0000259" key="8">
    <source>
        <dbReference type="PROSITE" id="PS51384"/>
    </source>
</evidence>
<evidence type="ECO:0008006" key="11">
    <source>
        <dbReference type="Google" id="ProtNLM"/>
    </source>
</evidence>
<dbReference type="InterPro" id="IPR017927">
    <property type="entry name" value="FAD-bd_FR_type"/>
</dbReference>
<dbReference type="FunFam" id="3.10.120.10:FF:000001">
    <property type="entry name" value="Cytochrome b5 reductase 4"/>
    <property type="match status" value="1"/>
</dbReference>
<dbReference type="FunFam" id="3.40.50.80:FF:000021">
    <property type="entry name" value="Cytochrome b5 reductase 4"/>
    <property type="match status" value="1"/>
</dbReference>
<feature type="compositionally biased region" description="Low complexity" evidence="6">
    <location>
        <begin position="56"/>
        <end position="77"/>
    </location>
</feature>
<dbReference type="PROSITE" id="PS50255">
    <property type="entry name" value="CYTOCHROME_B5_2"/>
    <property type="match status" value="1"/>
</dbReference>
<keyword evidence="4" id="KW-0560">Oxidoreductase</keyword>
<dbReference type="SMART" id="SM01117">
    <property type="entry name" value="Cyt-b5"/>
    <property type="match status" value="1"/>
</dbReference>
<gene>
    <name evidence="9" type="ORF">BINO364_LOCUS11311</name>
</gene>
<dbReference type="PROSITE" id="PS00191">
    <property type="entry name" value="CYTOCHROME_B5_1"/>
    <property type="match status" value="1"/>
</dbReference>
<feature type="region of interest" description="Disordered" evidence="6">
    <location>
        <begin position="41"/>
        <end position="118"/>
    </location>
</feature>
<sequence>MSDTLQDEESSSRSNSLKISLPTVLCTDASDNAAIPDTTSFVNSESKHSLPSSFGTPTTPLRLSSPLSLPTSPTPFTKASLQTRSNKSLDEPSEKKQSSTMNKPLVNAGSATGNPRNKCALQPGHSLMDWIRLGNSGKDLTGVGGRIRPVTPQELATHSTQKDAWLAIRGRVYNITHYLPYHPGGAEELMRGAGIDATELFDKVHPWVNYDSLLAKCLVGPLRFDRPDSEELFDITNSSPKSDRLREPSKAQELVRKSMENLANCITPVRKKITTKSEENIKGSPPSKIMQSLIHSSDLPVSISRRAGSSPLKSADKSKDSPPPLRFDWIQTSTKLTISVYTGLLSNPGACARITDCTLFIEVATNGWLRIVKLVPEEAIKEPLQIRVFPESGKIEVTMFKATGKVWKNIGETTFSPATPISLPRTLECRVMHIERVSHDTTLLALAPKNGPVIVPLGHHVRVHHKIKDKECIRSYTPVGDNWDRYGSDLSTLKLTIKRYDKGILSPHLTAVKIGDLITLSGPYGSFQLQKLKSVKTIYLIAAGTGITPMLGLLRFMLTRSNPKCEGVHLLFFNKTEQDILFKENLDEIAKQDERLKIVHVLSNASASWTGQKGRISREILSQSIEKEVFAEGSRFVCLCGPTEFTQVGLDFLKKLGLKDNDLHGFIG</sequence>
<comment type="similarity">
    <text evidence="1">Belongs to the flavoprotein pyridine nucleotide cytochrome reductase family.</text>
</comment>
<dbReference type="InterPro" id="IPR008333">
    <property type="entry name" value="Cbr1-like_FAD-bd_dom"/>
</dbReference>
<dbReference type="SUPFAM" id="SSF52343">
    <property type="entry name" value="Ferredoxin reductase-like, C-terminal NADP-linked domain"/>
    <property type="match status" value="1"/>
</dbReference>
<dbReference type="AlphaFoldDB" id="A0A8J9V5S1"/>
<dbReference type="InterPro" id="IPR001199">
    <property type="entry name" value="Cyt_B5-like_heme/steroid-bd"/>
</dbReference>
<feature type="domain" description="Cytochrome b5 heme-binding" evidence="7">
    <location>
        <begin position="147"/>
        <end position="223"/>
    </location>
</feature>
<dbReference type="InterPro" id="IPR036400">
    <property type="entry name" value="Cyt_B5-like_heme/steroid_sf"/>
</dbReference>
<dbReference type="SUPFAM" id="SSF55856">
    <property type="entry name" value="Cytochrome b5-like heme/steroid binding domain"/>
    <property type="match status" value="1"/>
</dbReference>
<evidence type="ECO:0000313" key="9">
    <source>
        <dbReference type="EMBL" id="CAH0725762.1"/>
    </source>
</evidence>
<dbReference type="CDD" id="cd06183">
    <property type="entry name" value="cyt_b5_reduct_like"/>
    <property type="match status" value="1"/>
</dbReference>
<dbReference type="GO" id="GO:0004128">
    <property type="term" value="F:cytochrome-b5 reductase activity, acting on NAD(P)H"/>
    <property type="evidence" value="ECO:0007669"/>
    <property type="project" value="TreeGrafter"/>
</dbReference>
<feature type="region of interest" description="Disordered" evidence="6">
    <location>
        <begin position="305"/>
        <end position="326"/>
    </location>
</feature>
<keyword evidence="2" id="KW-0349">Heme</keyword>
<feature type="region of interest" description="Disordered" evidence="6">
    <location>
        <begin position="1"/>
        <end position="21"/>
    </location>
</feature>
<evidence type="ECO:0000256" key="4">
    <source>
        <dbReference type="ARBA" id="ARBA00023002"/>
    </source>
</evidence>
<evidence type="ECO:0000256" key="1">
    <source>
        <dbReference type="ARBA" id="ARBA00006105"/>
    </source>
</evidence>
<dbReference type="PANTHER" id="PTHR46237:SF1">
    <property type="entry name" value="CYTOCHROME B5 REDUCTASE 4"/>
    <property type="match status" value="1"/>
</dbReference>
<dbReference type="InterPro" id="IPR051872">
    <property type="entry name" value="Cytochrome_b5/Flavoprotein_Rdt"/>
</dbReference>
<evidence type="ECO:0000256" key="2">
    <source>
        <dbReference type="ARBA" id="ARBA00022617"/>
    </source>
</evidence>
<dbReference type="EMBL" id="OV170225">
    <property type="protein sequence ID" value="CAH0725762.1"/>
    <property type="molecule type" value="Genomic_DNA"/>
</dbReference>
<proteinExistence type="inferred from homology"/>
<feature type="compositionally biased region" description="Polar residues" evidence="6">
    <location>
        <begin position="41"/>
        <end position="55"/>
    </location>
</feature>
<dbReference type="InterPro" id="IPR008978">
    <property type="entry name" value="HSP20-like_chaperone"/>
</dbReference>
<evidence type="ECO:0000313" key="10">
    <source>
        <dbReference type="Proteomes" id="UP000838878"/>
    </source>
</evidence>
<dbReference type="Pfam" id="PF00970">
    <property type="entry name" value="FAD_binding_6"/>
    <property type="match status" value="1"/>
</dbReference>
<dbReference type="Gene3D" id="2.60.40.790">
    <property type="match status" value="1"/>
</dbReference>
<dbReference type="OrthoDB" id="432299at2759"/>
<dbReference type="InterPro" id="IPR017938">
    <property type="entry name" value="Riboflavin_synthase-like_b-brl"/>
</dbReference>
<protein>
    <recommendedName>
        <fullName evidence="11">Cytochrome-b5 reductase</fullName>
    </recommendedName>
</protein>
<evidence type="ECO:0000256" key="6">
    <source>
        <dbReference type="SAM" id="MobiDB-lite"/>
    </source>
</evidence>
<dbReference type="GO" id="GO:0006801">
    <property type="term" value="P:superoxide metabolic process"/>
    <property type="evidence" value="ECO:0007669"/>
    <property type="project" value="TreeGrafter"/>
</dbReference>
<dbReference type="Proteomes" id="UP000838878">
    <property type="component" value="Chromosome 5"/>
</dbReference>
<dbReference type="InterPro" id="IPR018506">
    <property type="entry name" value="Cyt_B5_heme-BS"/>
</dbReference>
<dbReference type="InterPro" id="IPR001433">
    <property type="entry name" value="OxRdtase_FAD/NAD-bd"/>
</dbReference>
<dbReference type="SUPFAM" id="SSF49764">
    <property type="entry name" value="HSP20-like chaperones"/>
    <property type="match status" value="1"/>
</dbReference>
<keyword evidence="3" id="KW-0479">Metal-binding</keyword>